<gene>
    <name evidence="2" type="ORF">ACH61_02735</name>
    <name evidence="3" type="ORF">GSU10_13060</name>
</gene>
<organism evidence="2 4">
    <name type="scientific">Rathayibacter tanaceti</name>
    <dbReference type="NCBI Taxonomy" id="1671680"/>
    <lineage>
        <taxon>Bacteria</taxon>
        <taxon>Bacillati</taxon>
        <taxon>Actinomycetota</taxon>
        <taxon>Actinomycetes</taxon>
        <taxon>Micrococcales</taxon>
        <taxon>Microbacteriaceae</taxon>
        <taxon>Rathayibacter</taxon>
    </lineage>
</organism>
<protein>
    <recommendedName>
        <fullName evidence="1">MmyB-like transcription regulator ligand binding domain-containing protein</fullName>
    </recommendedName>
</protein>
<dbReference type="AlphaFoldDB" id="A0A166H8S2"/>
<evidence type="ECO:0000313" key="3">
    <source>
        <dbReference type="EMBL" id="QHC56464.1"/>
    </source>
</evidence>
<dbReference type="Pfam" id="PF17765">
    <property type="entry name" value="MLTR_LBD"/>
    <property type="match status" value="1"/>
</dbReference>
<evidence type="ECO:0000259" key="1">
    <source>
        <dbReference type="Pfam" id="PF17765"/>
    </source>
</evidence>
<dbReference type="Proteomes" id="UP000465031">
    <property type="component" value="Chromosome"/>
</dbReference>
<reference evidence="5" key="3">
    <citation type="submission" date="2019-12" db="EMBL/GenBank/DDBJ databases">
        <title>Complete and draft genome sequences of new strains and members of some known species of the genus Rathayibacter isolated from plants.</title>
        <authorList>
            <person name="Tarlachkov S.V."/>
            <person name="Starodumova I.P."/>
            <person name="Dorofeeva L.V."/>
            <person name="Prisyazhnaya N.V."/>
            <person name="Leyn S."/>
            <person name="Zlamal J."/>
            <person name="Elan M."/>
            <person name="Osterman A.L."/>
            <person name="Nadler S."/>
            <person name="Subbotin S.A."/>
            <person name="Evtushenko L.I."/>
        </authorList>
    </citation>
    <scope>NUCLEOTIDE SEQUENCE [LARGE SCALE GENOMIC DNA]</scope>
    <source>
        <strain evidence="5">VKM Ac-2761</strain>
    </source>
</reference>
<keyword evidence="4" id="KW-1185">Reference proteome</keyword>
<sequence>MAAGAGSDPARAARLASALAERSTEFLRLGELHEVALRYDDCRTLVHPEVGRIDVDAQVLFTDNRAQPPSCSRLAEGGDNRARLDLLKVIERQRPTA</sequence>
<dbReference type="KEGG" id="rte:GSU10_13060"/>
<reference evidence="2 4" key="1">
    <citation type="submission" date="2015-08" db="EMBL/GenBank/DDBJ databases">
        <title>Draft Genome Sequence of Rathayibacter sp. Strain VKM Ac-2596 Isolated from Leaf Gall Induced by Plant-Parasitic Nematodes.</title>
        <authorList>
            <person name="Vasilenko O.V."/>
            <person name="Starodumova I.P."/>
            <person name="Tarlachkov S.V."/>
            <person name="Dorofeeva L.V."/>
            <person name="Evtushenko L.I."/>
        </authorList>
    </citation>
    <scope>NUCLEOTIDE SEQUENCE [LARGE SCALE GENOMIC DNA]</scope>
    <source>
        <strain evidence="2 4">VKM Ac-2596</strain>
    </source>
</reference>
<evidence type="ECO:0000313" key="5">
    <source>
        <dbReference type="Proteomes" id="UP000465031"/>
    </source>
</evidence>
<feature type="domain" description="MmyB-like transcription regulator ligand binding" evidence="1">
    <location>
        <begin position="2"/>
        <end position="67"/>
    </location>
</feature>
<dbReference type="OrthoDB" id="3518652at2"/>
<evidence type="ECO:0000313" key="2">
    <source>
        <dbReference type="EMBL" id="KZX20155.1"/>
    </source>
</evidence>
<name>A0A166H8S2_9MICO</name>
<accession>A0A166H8S2</accession>
<proteinExistence type="predicted"/>
<reference evidence="3" key="2">
    <citation type="submission" date="2019-12" db="EMBL/GenBank/DDBJ databases">
        <title>Complete and Draft Genome Sequences of New Strains and Members of Some Known Species of the Genus Rathayibacter isolated from Plants.</title>
        <authorList>
            <person name="Tarlachkov S.V."/>
            <person name="Starodumova I.P."/>
            <person name="Dorofeeva L.V."/>
            <person name="Prisyazhnaya N.V."/>
            <person name="Leyn S.A."/>
            <person name="Zlamal J.E."/>
            <person name="Elane M.L."/>
            <person name="Osterman A.L."/>
            <person name="Nadler S.A."/>
            <person name="Subbotin S.A."/>
            <person name="Evtushenko L.I."/>
        </authorList>
    </citation>
    <scope>NUCLEOTIDE SEQUENCE</scope>
    <source>
        <strain evidence="3">VKM Ac-2761</strain>
    </source>
</reference>
<dbReference type="InterPro" id="IPR041413">
    <property type="entry name" value="MLTR_LBD"/>
</dbReference>
<dbReference type="Proteomes" id="UP000076717">
    <property type="component" value="Unassembled WGS sequence"/>
</dbReference>
<dbReference type="EMBL" id="LIIN01000129">
    <property type="protein sequence ID" value="KZX20155.1"/>
    <property type="molecule type" value="Genomic_DNA"/>
</dbReference>
<evidence type="ECO:0000313" key="4">
    <source>
        <dbReference type="Proteomes" id="UP000076717"/>
    </source>
</evidence>
<dbReference type="EMBL" id="CP047186">
    <property type="protein sequence ID" value="QHC56464.1"/>
    <property type="molecule type" value="Genomic_DNA"/>
</dbReference>